<dbReference type="Proteomes" id="UP000789920">
    <property type="component" value="Unassembled WGS sequence"/>
</dbReference>
<protein>
    <submittedName>
        <fullName evidence="1">22358_t:CDS:1</fullName>
    </submittedName>
</protein>
<feature type="non-terminal residue" evidence="1">
    <location>
        <position position="1"/>
    </location>
</feature>
<comment type="caution">
    <text evidence="1">The sequence shown here is derived from an EMBL/GenBank/DDBJ whole genome shotgun (WGS) entry which is preliminary data.</text>
</comment>
<organism evidence="1 2">
    <name type="scientific">Racocetra persica</name>
    <dbReference type="NCBI Taxonomy" id="160502"/>
    <lineage>
        <taxon>Eukaryota</taxon>
        <taxon>Fungi</taxon>
        <taxon>Fungi incertae sedis</taxon>
        <taxon>Mucoromycota</taxon>
        <taxon>Glomeromycotina</taxon>
        <taxon>Glomeromycetes</taxon>
        <taxon>Diversisporales</taxon>
        <taxon>Gigasporaceae</taxon>
        <taxon>Racocetra</taxon>
    </lineage>
</organism>
<keyword evidence="2" id="KW-1185">Reference proteome</keyword>
<name>A0ACA9RPV6_9GLOM</name>
<accession>A0ACA9RPV6</accession>
<dbReference type="EMBL" id="CAJVQC010063836">
    <property type="protein sequence ID" value="CAG8803975.1"/>
    <property type="molecule type" value="Genomic_DNA"/>
</dbReference>
<sequence>VILNWLTAHTNFPVNYQDAIKDFKNSVTDSYNQLEKKHIFRRLQRDEPIIKESWSSILYNIKGYKEILEIEQRIKNNRENPWQKMVKHIVMVEFKSDQKYLIDFKKRVLQNLERFEIDDMKSDHLNEQYYLIVDDPISCPSPGSLSDHVVDWLNNNVNNAEYSLFECDEEESWLKEFIDAFKYIQKKVVGISIENMTKTEWYIDVLNPLLKALVSGLKYMKFKIDESYTESSQQASKGSKPSSNSSSGSSRNSRRSLTSVANNNENTLNIAPSIYEELTFVNLSAENFNFDNNYFSRSNGIRPD</sequence>
<gene>
    <name evidence="1" type="ORF">RPERSI_LOCUS21627</name>
</gene>
<evidence type="ECO:0000313" key="1">
    <source>
        <dbReference type="EMBL" id="CAG8803975.1"/>
    </source>
</evidence>
<proteinExistence type="predicted"/>
<evidence type="ECO:0000313" key="2">
    <source>
        <dbReference type="Proteomes" id="UP000789920"/>
    </source>
</evidence>
<feature type="non-terminal residue" evidence="1">
    <location>
        <position position="304"/>
    </location>
</feature>
<reference evidence="1" key="1">
    <citation type="submission" date="2021-06" db="EMBL/GenBank/DDBJ databases">
        <authorList>
            <person name="Kallberg Y."/>
            <person name="Tangrot J."/>
            <person name="Rosling A."/>
        </authorList>
    </citation>
    <scope>NUCLEOTIDE SEQUENCE</scope>
    <source>
        <strain evidence="1">MA461A</strain>
    </source>
</reference>